<dbReference type="AlphaFoldDB" id="A0AAN9FCH2"/>
<dbReference type="Gene3D" id="3.30.750.160">
    <property type="match status" value="1"/>
</dbReference>
<name>A0AAN9FCH2_CLITE</name>
<dbReference type="EMBL" id="JAYKXN010000007">
    <property type="protein sequence ID" value="KAK7271273.1"/>
    <property type="molecule type" value="Genomic_DNA"/>
</dbReference>
<organism evidence="2 3">
    <name type="scientific">Clitoria ternatea</name>
    <name type="common">Butterfly pea</name>
    <dbReference type="NCBI Taxonomy" id="43366"/>
    <lineage>
        <taxon>Eukaryota</taxon>
        <taxon>Viridiplantae</taxon>
        <taxon>Streptophyta</taxon>
        <taxon>Embryophyta</taxon>
        <taxon>Tracheophyta</taxon>
        <taxon>Spermatophyta</taxon>
        <taxon>Magnoliopsida</taxon>
        <taxon>eudicotyledons</taxon>
        <taxon>Gunneridae</taxon>
        <taxon>Pentapetalae</taxon>
        <taxon>rosids</taxon>
        <taxon>fabids</taxon>
        <taxon>Fabales</taxon>
        <taxon>Fabaceae</taxon>
        <taxon>Papilionoideae</taxon>
        <taxon>50 kb inversion clade</taxon>
        <taxon>NPAAA clade</taxon>
        <taxon>indigoferoid/millettioid clade</taxon>
        <taxon>Phaseoleae</taxon>
        <taxon>Clitoria</taxon>
    </lineage>
</organism>
<evidence type="ECO:0000313" key="3">
    <source>
        <dbReference type="Proteomes" id="UP001359559"/>
    </source>
</evidence>
<gene>
    <name evidence="2" type="ORF">RJT34_27030</name>
</gene>
<accession>A0AAN9FCH2</accession>
<dbReference type="InterPro" id="IPR031804">
    <property type="entry name" value="DUF4743"/>
</dbReference>
<dbReference type="Proteomes" id="UP001359559">
    <property type="component" value="Unassembled WGS sequence"/>
</dbReference>
<evidence type="ECO:0000313" key="2">
    <source>
        <dbReference type="EMBL" id="KAK7271273.1"/>
    </source>
</evidence>
<keyword evidence="3" id="KW-1185">Reference proteome</keyword>
<proteinExistence type="predicted"/>
<sequence length="96" mass="10484">MCSFSPKINTTEAPIYGNCVSLHPMLKTAEERTNAVGYVIERLSEEQIPGIWNELVTSSFGAPIFFSFECAAAPYFGIKDTPNLLSKFSVATANVC</sequence>
<reference evidence="2 3" key="1">
    <citation type="submission" date="2024-01" db="EMBL/GenBank/DDBJ databases">
        <title>The genomes of 5 underutilized Papilionoideae crops provide insights into root nodulation and disease resistance.</title>
        <authorList>
            <person name="Yuan L."/>
        </authorList>
    </citation>
    <scope>NUCLEOTIDE SEQUENCE [LARGE SCALE GENOMIC DNA]</scope>
    <source>
        <strain evidence="2">LY-2023</strain>
        <tissue evidence="2">Leaf</tissue>
    </source>
</reference>
<feature type="domain" description="DUF4743" evidence="1">
    <location>
        <begin position="18"/>
        <end position="79"/>
    </location>
</feature>
<dbReference type="Pfam" id="PF15916">
    <property type="entry name" value="DUF4743"/>
    <property type="match status" value="1"/>
</dbReference>
<evidence type="ECO:0000259" key="1">
    <source>
        <dbReference type="Pfam" id="PF15916"/>
    </source>
</evidence>
<comment type="caution">
    <text evidence="2">The sequence shown here is derived from an EMBL/GenBank/DDBJ whole genome shotgun (WGS) entry which is preliminary data.</text>
</comment>
<protein>
    <recommendedName>
        <fullName evidence="1">DUF4743 domain-containing protein</fullName>
    </recommendedName>
</protein>